<sequence length="152" mass="17287">MPGQYGHGQQWKRATLKNSNCFVLKYEAQQYPLVVSSKPQSSTDDALRLWTELFPKLSNLSSKTSTEVATANSQVVSEQHMLIKKNFFSPSRQSRHCESNSALSLSGSPNFLPTPLLCAHAHNSQKPRRWHCEAHSSIKRFVKLFHKLRDGY</sequence>
<accession>A0A7R8ZF07</accession>
<organism evidence="1">
    <name type="scientific">Timema douglasi</name>
    <name type="common">Walking stick</name>
    <dbReference type="NCBI Taxonomy" id="61478"/>
    <lineage>
        <taxon>Eukaryota</taxon>
        <taxon>Metazoa</taxon>
        <taxon>Ecdysozoa</taxon>
        <taxon>Arthropoda</taxon>
        <taxon>Hexapoda</taxon>
        <taxon>Insecta</taxon>
        <taxon>Pterygota</taxon>
        <taxon>Neoptera</taxon>
        <taxon>Polyneoptera</taxon>
        <taxon>Phasmatodea</taxon>
        <taxon>Timematodea</taxon>
        <taxon>Timematoidea</taxon>
        <taxon>Timematidae</taxon>
        <taxon>Timema</taxon>
    </lineage>
</organism>
<dbReference type="EMBL" id="OA574338">
    <property type="protein sequence ID" value="CAD7205199.1"/>
    <property type="molecule type" value="Genomic_DNA"/>
</dbReference>
<reference evidence="1" key="1">
    <citation type="submission" date="2020-11" db="EMBL/GenBank/DDBJ databases">
        <authorList>
            <person name="Tran Van P."/>
        </authorList>
    </citation>
    <scope>NUCLEOTIDE SEQUENCE</scope>
</reference>
<protein>
    <submittedName>
        <fullName evidence="1">Uncharacterized protein</fullName>
    </submittedName>
</protein>
<proteinExistence type="predicted"/>
<gene>
    <name evidence="1" type="ORF">TDIB3V08_LOCUS11353</name>
</gene>
<evidence type="ECO:0000313" key="1">
    <source>
        <dbReference type="EMBL" id="CAD7205199.1"/>
    </source>
</evidence>
<dbReference type="AlphaFoldDB" id="A0A7R8ZF07"/>
<name>A0A7R8ZF07_TIMDO</name>